<reference evidence="6" key="1">
    <citation type="submission" date="2019-06" db="EMBL/GenBank/DDBJ databases">
        <authorList>
            <consortium name="Wellcome Sanger Institute Data Sharing"/>
        </authorList>
    </citation>
    <scope>NUCLEOTIDE SEQUENCE [LARGE SCALE GENOMIC DNA]</scope>
</reference>
<keyword evidence="2 3" id="KW-0040">ANK repeat</keyword>
<dbReference type="Proteomes" id="UP000472267">
    <property type="component" value="Chromosome 5"/>
</dbReference>
<evidence type="ECO:0000256" key="1">
    <source>
        <dbReference type="ARBA" id="ARBA00022737"/>
    </source>
</evidence>
<dbReference type="AlphaFoldDB" id="A0A672JN25"/>
<reference evidence="6" key="3">
    <citation type="submission" date="2025-09" db="UniProtKB">
        <authorList>
            <consortium name="Ensembl"/>
        </authorList>
    </citation>
    <scope>IDENTIFICATION</scope>
</reference>
<dbReference type="InterPro" id="IPR036770">
    <property type="entry name" value="Ankyrin_rpt-contain_sf"/>
</dbReference>
<dbReference type="PANTHER" id="PTHR24173:SF84">
    <property type="entry name" value="ANKYRIN REPEAT DOMAIN 33AB"/>
    <property type="match status" value="1"/>
</dbReference>
<dbReference type="SMART" id="SM00248">
    <property type="entry name" value="ANK"/>
    <property type="match status" value="3"/>
</dbReference>
<keyword evidence="1" id="KW-0677">Repeat</keyword>
<proteinExistence type="predicted"/>
<accession>A0A672JN25</accession>
<feature type="compositionally biased region" description="Acidic residues" evidence="4">
    <location>
        <begin position="33"/>
        <end position="48"/>
    </location>
</feature>
<evidence type="ECO:0000256" key="4">
    <source>
        <dbReference type="SAM" id="MobiDB-lite"/>
    </source>
</evidence>
<feature type="region of interest" description="Disordered" evidence="4">
    <location>
        <begin position="27"/>
        <end position="57"/>
    </location>
</feature>
<dbReference type="Pfam" id="PF12796">
    <property type="entry name" value="Ank_2"/>
    <property type="match status" value="1"/>
</dbReference>
<dbReference type="PANTHER" id="PTHR24173">
    <property type="entry name" value="ANKYRIN REPEAT CONTAINING"/>
    <property type="match status" value="1"/>
</dbReference>
<feature type="signal peptide" evidence="5">
    <location>
        <begin position="1"/>
        <end position="23"/>
    </location>
</feature>
<feature type="repeat" description="ANK" evidence="3">
    <location>
        <begin position="176"/>
        <end position="208"/>
    </location>
</feature>
<evidence type="ECO:0000313" key="7">
    <source>
        <dbReference type="Proteomes" id="UP000472267"/>
    </source>
</evidence>
<dbReference type="PROSITE" id="PS50088">
    <property type="entry name" value="ANK_REPEAT"/>
    <property type="match status" value="1"/>
</dbReference>
<feature type="region of interest" description="Disordered" evidence="4">
    <location>
        <begin position="403"/>
        <end position="480"/>
    </location>
</feature>
<protein>
    <submittedName>
        <fullName evidence="6">Ankyrin repeat domain 33Ab</fullName>
    </submittedName>
</protein>
<dbReference type="InParanoid" id="A0A672JN25"/>
<feature type="compositionally biased region" description="Basic and acidic residues" evidence="4">
    <location>
        <begin position="442"/>
        <end position="465"/>
    </location>
</feature>
<dbReference type="OMA" id="FLEPPMW"/>
<reference evidence="6" key="2">
    <citation type="submission" date="2025-08" db="UniProtKB">
        <authorList>
            <consortium name="Ensembl"/>
        </authorList>
    </citation>
    <scope>IDENTIFICATION</scope>
</reference>
<dbReference type="InterPro" id="IPR002110">
    <property type="entry name" value="Ankyrin_rpt"/>
</dbReference>
<evidence type="ECO:0000313" key="6">
    <source>
        <dbReference type="Ensembl" id="ENSSFAP00005054619.1"/>
    </source>
</evidence>
<gene>
    <name evidence="6" type="primary">ankrd33ab</name>
</gene>
<feature type="chain" id="PRO_5025589426" evidence="5">
    <location>
        <begin position="24"/>
        <end position="480"/>
    </location>
</feature>
<dbReference type="Ensembl" id="ENSSFAT00005056304.1">
    <property type="protein sequence ID" value="ENSSFAP00005054619.1"/>
    <property type="gene ID" value="ENSSFAG00005025985.1"/>
</dbReference>
<organism evidence="6 7">
    <name type="scientific">Salarias fasciatus</name>
    <name type="common">Jewelled blenny</name>
    <name type="synonym">Blennius fasciatus</name>
    <dbReference type="NCBI Taxonomy" id="181472"/>
    <lineage>
        <taxon>Eukaryota</taxon>
        <taxon>Metazoa</taxon>
        <taxon>Chordata</taxon>
        <taxon>Craniata</taxon>
        <taxon>Vertebrata</taxon>
        <taxon>Euteleostomi</taxon>
        <taxon>Actinopterygii</taxon>
        <taxon>Neopterygii</taxon>
        <taxon>Teleostei</taxon>
        <taxon>Neoteleostei</taxon>
        <taxon>Acanthomorphata</taxon>
        <taxon>Ovalentaria</taxon>
        <taxon>Blenniimorphae</taxon>
        <taxon>Blenniiformes</taxon>
        <taxon>Blennioidei</taxon>
        <taxon>Blenniidae</taxon>
        <taxon>Salariinae</taxon>
        <taxon>Salarias</taxon>
    </lineage>
</organism>
<dbReference type="SUPFAM" id="SSF48403">
    <property type="entry name" value="Ankyrin repeat"/>
    <property type="match status" value="1"/>
</dbReference>
<name>A0A672JN25_SALFA</name>
<keyword evidence="7" id="KW-1185">Reference proteome</keyword>
<evidence type="ECO:0000256" key="5">
    <source>
        <dbReference type="SAM" id="SignalP"/>
    </source>
</evidence>
<evidence type="ECO:0000256" key="3">
    <source>
        <dbReference type="PROSITE-ProRule" id="PRU00023"/>
    </source>
</evidence>
<dbReference type="PROSITE" id="PS50297">
    <property type="entry name" value="ANK_REP_REGION"/>
    <property type="match status" value="1"/>
</dbReference>
<keyword evidence="5" id="KW-0732">Signal</keyword>
<dbReference type="Gene3D" id="1.25.40.20">
    <property type="entry name" value="Ankyrin repeat-containing domain"/>
    <property type="match status" value="1"/>
</dbReference>
<evidence type="ECO:0000256" key="2">
    <source>
        <dbReference type="ARBA" id="ARBA00023043"/>
    </source>
</evidence>
<sequence>TRLYAGGGKTVLAHLLVWKMATAVEDPHLGSGPDDEDDVSPSESESDADSILSDDSVLPDYTLGMTNGGPTSTLYLACARNESASLRKILARGVTSEEVMELDINKWVRNGLMVACCKGFLDVVYELQNCPFIDINHQDNEGNTALMIASQAGHVCTVMHLLNYFPGIDTEIRDCRGFTALIKAAMTGRNDVVAALVMAGADIHAVDSTKGKCAQDWAIKTGRFETLCRLRRLKLRPKAEQFCESYVPEWPDLKERVAKASVEKSSTEKIAQRLKNTFGFRIPRDPQDNGVLDHMVRITTSVHSPLISTGCHPLCPTSPPEVGKRRLAVPELVKKHSDKPLEEGSVSHSNGSVSQTIPTIHSAESITATCCAETDRRGSILSLASNKVASTFIPRSMARRNSVFPSGCIPQINISRPSEATPRKEKKKKKLDKGFLEPPIWKYKEAREEKKKEKKKIEKEKEKKDKKEKKKAKDSKKSKN</sequence>